<dbReference type="Ensembl" id="ENSMMDT00005028967.1">
    <property type="protein sequence ID" value="ENSMMDP00005028291.1"/>
    <property type="gene ID" value="ENSMMDG00005013531.1"/>
</dbReference>
<keyword evidence="3" id="KW-0238">DNA-binding</keyword>
<dbReference type="GO" id="GO:0000976">
    <property type="term" value="F:transcription cis-regulatory region binding"/>
    <property type="evidence" value="ECO:0007669"/>
    <property type="project" value="TreeGrafter"/>
</dbReference>
<dbReference type="InterPro" id="IPR001606">
    <property type="entry name" value="ARID_dom"/>
</dbReference>
<dbReference type="Gene3D" id="1.10.150.60">
    <property type="entry name" value="ARID DNA-binding domain"/>
    <property type="match status" value="1"/>
</dbReference>
<dbReference type="CDD" id="cd16869">
    <property type="entry name" value="ARID_ARID5"/>
    <property type="match status" value="1"/>
</dbReference>
<keyword evidence="4" id="KW-0010">Activator</keyword>
<dbReference type="GeneTree" id="ENSGT00940000163584"/>
<feature type="region of interest" description="Disordered" evidence="7">
    <location>
        <begin position="501"/>
        <end position="520"/>
    </location>
</feature>
<feature type="region of interest" description="Disordered" evidence="7">
    <location>
        <begin position="364"/>
        <end position="388"/>
    </location>
</feature>
<dbReference type="AlphaFoldDB" id="A0A667Z542"/>
<evidence type="ECO:0000313" key="10">
    <source>
        <dbReference type="Proteomes" id="UP000472263"/>
    </source>
</evidence>
<evidence type="ECO:0000256" key="1">
    <source>
        <dbReference type="ARBA" id="ARBA00004123"/>
    </source>
</evidence>
<dbReference type="GO" id="GO:0006357">
    <property type="term" value="P:regulation of transcription by RNA polymerase II"/>
    <property type="evidence" value="ECO:0007669"/>
    <property type="project" value="TreeGrafter"/>
</dbReference>
<reference evidence="9" key="2">
    <citation type="submission" date="2025-08" db="UniProtKB">
        <authorList>
            <consortium name="Ensembl"/>
        </authorList>
    </citation>
    <scope>IDENTIFICATION</scope>
</reference>
<evidence type="ECO:0000313" key="9">
    <source>
        <dbReference type="Ensembl" id="ENSMMDP00005028291.1"/>
    </source>
</evidence>
<reference evidence="9" key="1">
    <citation type="submission" date="2019-06" db="EMBL/GenBank/DDBJ databases">
        <authorList>
            <consortium name="Wellcome Sanger Institute Data Sharing"/>
        </authorList>
    </citation>
    <scope>NUCLEOTIDE SEQUENCE [LARGE SCALE GENOMIC DNA]</scope>
</reference>
<dbReference type="InterPro" id="IPR036431">
    <property type="entry name" value="ARID_dom_sf"/>
</dbReference>
<evidence type="ECO:0000256" key="2">
    <source>
        <dbReference type="ARBA" id="ARBA00023015"/>
    </source>
</evidence>
<comment type="subcellular location">
    <subcellularLocation>
        <location evidence="1">Nucleus</location>
    </subcellularLocation>
</comment>
<feature type="compositionally biased region" description="Basic and acidic residues" evidence="7">
    <location>
        <begin position="12"/>
        <end position="24"/>
    </location>
</feature>
<dbReference type="PROSITE" id="PS51011">
    <property type="entry name" value="ARID"/>
    <property type="match status" value="1"/>
</dbReference>
<reference evidence="9" key="3">
    <citation type="submission" date="2025-09" db="UniProtKB">
        <authorList>
            <consortium name="Ensembl"/>
        </authorList>
    </citation>
    <scope>IDENTIFICATION</scope>
</reference>
<keyword evidence="2" id="KW-0805">Transcription regulation</keyword>
<evidence type="ECO:0000256" key="5">
    <source>
        <dbReference type="ARBA" id="ARBA00023163"/>
    </source>
</evidence>
<accession>A0A667Z542</accession>
<feature type="compositionally biased region" description="Pro residues" evidence="7">
    <location>
        <begin position="570"/>
        <end position="584"/>
    </location>
</feature>
<evidence type="ECO:0000256" key="4">
    <source>
        <dbReference type="ARBA" id="ARBA00023159"/>
    </source>
</evidence>
<feature type="domain" description="ARID" evidence="8">
    <location>
        <begin position="25"/>
        <end position="117"/>
    </location>
</feature>
<dbReference type="Proteomes" id="UP000472263">
    <property type="component" value="Chromosome 15"/>
</dbReference>
<feature type="region of interest" description="Disordered" evidence="7">
    <location>
        <begin position="120"/>
        <end position="183"/>
    </location>
</feature>
<organism evidence="9 10">
    <name type="scientific">Myripristis murdjan</name>
    <name type="common">pinecone soldierfish</name>
    <dbReference type="NCBI Taxonomy" id="586833"/>
    <lineage>
        <taxon>Eukaryota</taxon>
        <taxon>Metazoa</taxon>
        <taxon>Chordata</taxon>
        <taxon>Craniata</taxon>
        <taxon>Vertebrata</taxon>
        <taxon>Euteleostomi</taxon>
        <taxon>Actinopterygii</taxon>
        <taxon>Neopterygii</taxon>
        <taxon>Teleostei</taxon>
        <taxon>Neoteleostei</taxon>
        <taxon>Acanthomorphata</taxon>
        <taxon>Holocentriformes</taxon>
        <taxon>Holocentridae</taxon>
        <taxon>Myripristis</taxon>
    </lineage>
</organism>
<evidence type="ECO:0000259" key="8">
    <source>
        <dbReference type="PROSITE" id="PS51011"/>
    </source>
</evidence>
<dbReference type="PANTHER" id="PTHR13964:SF37">
    <property type="entry name" value="AT-RICH INTERACTIVE DOMAIN-CONTAINING PROTEIN 5B"/>
    <property type="match status" value="1"/>
</dbReference>
<dbReference type="SMART" id="SM01014">
    <property type="entry name" value="ARID"/>
    <property type="match status" value="1"/>
</dbReference>
<dbReference type="Pfam" id="PF01388">
    <property type="entry name" value="ARID"/>
    <property type="match status" value="1"/>
</dbReference>
<dbReference type="FunFam" id="1.10.150.60:FF:000004">
    <property type="entry name" value="AT-rich interactive domain-containing protein 5B"/>
    <property type="match status" value="1"/>
</dbReference>
<dbReference type="SMART" id="SM00501">
    <property type="entry name" value="BRIGHT"/>
    <property type="match status" value="1"/>
</dbReference>
<feature type="compositionally biased region" description="Basic and acidic residues" evidence="7">
    <location>
        <begin position="162"/>
        <end position="171"/>
    </location>
</feature>
<feature type="region of interest" description="Disordered" evidence="7">
    <location>
        <begin position="1"/>
        <end position="24"/>
    </location>
</feature>
<evidence type="ECO:0000256" key="3">
    <source>
        <dbReference type="ARBA" id="ARBA00023125"/>
    </source>
</evidence>
<dbReference type="InterPro" id="IPR051232">
    <property type="entry name" value="ARID/SWI1_ChromRemod"/>
</dbReference>
<dbReference type="GO" id="GO:0005634">
    <property type="term" value="C:nucleus"/>
    <property type="evidence" value="ECO:0007669"/>
    <property type="project" value="UniProtKB-SubCell"/>
</dbReference>
<dbReference type="SUPFAM" id="SSF46774">
    <property type="entry name" value="ARID-like"/>
    <property type="match status" value="1"/>
</dbReference>
<protein>
    <submittedName>
        <fullName evidence="9">AT-rich interaction domain 5B</fullName>
    </submittedName>
</protein>
<proteinExistence type="predicted"/>
<keyword evidence="5" id="KW-0804">Transcription</keyword>
<feature type="compositionally biased region" description="Polar residues" evidence="7">
    <location>
        <begin position="364"/>
        <end position="381"/>
    </location>
</feature>
<keyword evidence="10" id="KW-1185">Reference proteome</keyword>
<feature type="compositionally biased region" description="Polar residues" evidence="7">
    <location>
        <begin position="1"/>
        <end position="11"/>
    </location>
</feature>
<keyword evidence="6" id="KW-0539">Nucleus</keyword>
<feature type="compositionally biased region" description="Polar residues" evidence="7">
    <location>
        <begin position="585"/>
        <end position="595"/>
    </location>
</feature>
<sequence length="766" mass="85112">SININNCLLTQSEERREEESSEESRAEEQAFLVALYKYMKERDTPIERIPFLGFKQINLWTMFQAAQKLGGYELITVRRQWKHVYDELGGNPSSTSAATCTRRHYERLLLPYERHIKGEKDKPLPLVKPRKQEGSQERASGGKAKGVGAKKLKGPSNPKQGCKKEKGETGKSQEQSQVSRKPVPTGFPAVPSFLLSLFHSYFNLPMLSRRCFTLCLEFLLSYESNIMNMQWGNRELSTAIKQEASLRDKPIIIEEEELHLTLKKEESLAVEQPSPLCLKEPDCRAPHASLPLHRGPTGQVVMSPLAKKKLLSQVCETNPFSFTSPSLQPPPPPDPEEVAGQRQGGVTDSSPEVAPVFRPTVIQHAQSSKPLQQATSGTSERSPLGELSETYGCRTSHHLQPQVTPPWQPYLPRTHAQDGVENAGEKLLQGPTAQPQSYPGDCYSSPHLHSLYRQTENCLSQERLAGFPSGERRGHYIRDSEGGQGFVCGSLEREGLAYRSHYSDRTQTQGDSREVEDEPRDFTISKPLSQRVSSFSKPSFCSLQYPIMHQGLDSHPKACRVPPMTISPPKQSPPEPSQPFPSPKTSPDASLNSPIRPSKRSLADPENEGVPDRKVRVVTPMHPAGAIRRSDPEELKPAEPAHAVHLNNHLPEGHPTTTYPPPHAAPLYPGMYPPGSLVSPRPQDGLQQHPGLQYLKSQTAVSPLVPPLAFHSMMLHRQLMASGPSPHHFYRHPGGAALYGDLLHHLYPLSTLPPPQLSSVHPSTRL</sequence>
<dbReference type="PANTHER" id="PTHR13964">
    <property type="entry name" value="RBP-RELATED"/>
    <property type="match status" value="1"/>
</dbReference>
<feature type="region of interest" description="Disordered" evidence="7">
    <location>
        <begin position="320"/>
        <end position="352"/>
    </location>
</feature>
<name>A0A667Z542_9TELE</name>
<evidence type="ECO:0000256" key="6">
    <source>
        <dbReference type="ARBA" id="ARBA00023242"/>
    </source>
</evidence>
<feature type="region of interest" description="Disordered" evidence="7">
    <location>
        <begin position="554"/>
        <end position="613"/>
    </location>
</feature>
<evidence type="ECO:0000256" key="7">
    <source>
        <dbReference type="SAM" id="MobiDB-lite"/>
    </source>
</evidence>